<accession>A0A3M7QGD7</accession>
<protein>
    <submittedName>
        <fullName evidence="1">Uncharacterized protein</fullName>
    </submittedName>
</protein>
<dbReference type="Proteomes" id="UP000276133">
    <property type="component" value="Unassembled WGS sequence"/>
</dbReference>
<organism evidence="1 2">
    <name type="scientific">Brachionus plicatilis</name>
    <name type="common">Marine rotifer</name>
    <name type="synonym">Brachionus muelleri</name>
    <dbReference type="NCBI Taxonomy" id="10195"/>
    <lineage>
        <taxon>Eukaryota</taxon>
        <taxon>Metazoa</taxon>
        <taxon>Spiralia</taxon>
        <taxon>Gnathifera</taxon>
        <taxon>Rotifera</taxon>
        <taxon>Eurotatoria</taxon>
        <taxon>Monogononta</taxon>
        <taxon>Pseudotrocha</taxon>
        <taxon>Ploima</taxon>
        <taxon>Brachionidae</taxon>
        <taxon>Brachionus</taxon>
    </lineage>
</organism>
<dbReference type="AlphaFoldDB" id="A0A3M7QGD7"/>
<evidence type="ECO:0000313" key="1">
    <source>
        <dbReference type="EMBL" id="RNA10440.1"/>
    </source>
</evidence>
<keyword evidence="2" id="KW-1185">Reference proteome</keyword>
<name>A0A3M7QGD7_BRAPC</name>
<comment type="caution">
    <text evidence="1">The sequence shown here is derived from an EMBL/GenBank/DDBJ whole genome shotgun (WGS) entry which is preliminary data.</text>
</comment>
<gene>
    <name evidence="1" type="ORF">BpHYR1_036787</name>
</gene>
<sequence>MDRACVNVFSLDELLINIFIRFKNDNILRNKKSSEYLWQNEIYSYFKKCTTKQTTIKPEEVVKNSRIDFVIEFELAKKEWGIEIYLSNVTNFGDNDKKHVERFFSNEGDYADLIENEKKCCIICICPNSYENKEKEKFLVEGLNSYLSKMNEKCIEKFYKNFLFYIIHLNYSCLNSNSYYTVKKTELKKNKKFCSFFKIF</sequence>
<dbReference type="EMBL" id="REGN01006201">
    <property type="protein sequence ID" value="RNA10440.1"/>
    <property type="molecule type" value="Genomic_DNA"/>
</dbReference>
<proteinExistence type="predicted"/>
<reference evidence="1 2" key="1">
    <citation type="journal article" date="2018" name="Sci. Rep.">
        <title>Genomic signatures of local adaptation to the degree of environmental predictability in rotifers.</title>
        <authorList>
            <person name="Franch-Gras L."/>
            <person name="Hahn C."/>
            <person name="Garcia-Roger E.M."/>
            <person name="Carmona M.J."/>
            <person name="Serra M."/>
            <person name="Gomez A."/>
        </authorList>
    </citation>
    <scope>NUCLEOTIDE SEQUENCE [LARGE SCALE GENOMIC DNA]</scope>
    <source>
        <strain evidence="1">HYR1</strain>
    </source>
</reference>
<evidence type="ECO:0000313" key="2">
    <source>
        <dbReference type="Proteomes" id="UP000276133"/>
    </source>
</evidence>